<evidence type="ECO:0000256" key="1">
    <source>
        <dbReference type="SAM" id="Phobius"/>
    </source>
</evidence>
<feature type="transmembrane region" description="Helical" evidence="1">
    <location>
        <begin position="104"/>
        <end position="130"/>
    </location>
</feature>
<keyword evidence="1" id="KW-0812">Transmembrane</keyword>
<evidence type="ECO:0000313" key="4">
    <source>
        <dbReference type="Proteomes" id="UP000800041"/>
    </source>
</evidence>
<evidence type="ECO:0000259" key="2">
    <source>
        <dbReference type="Pfam" id="PF24802"/>
    </source>
</evidence>
<proteinExistence type="predicted"/>
<feature type="non-terminal residue" evidence="3">
    <location>
        <position position="1"/>
    </location>
</feature>
<dbReference type="PANTHER" id="PTHR37013:SF4">
    <property type="entry name" value="INTEGRAL MEMBRANE PROTEIN"/>
    <property type="match status" value="1"/>
</dbReference>
<feature type="transmembrane region" description="Helical" evidence="1">
    <location>
        <begin position="6"/>
        <end position="27"/>
    </location>
</feature>
<feature type="transmembrane region" description="Helical" evidence="1">
    <location>
        <begin position="69"/>
        <end position="92"/>
    </location>
</feature>
<dbReference type="OrthoDB" id="405906at2759"/>
<feature type="transmembrane region" description="Helical" evidence="1">
    <location>
        <begin position="184"/>
        <end position="203"/>
    </location>
</feature>
<sequence>LPWNPTIYCLTSAFFAIALWLSLDLTAQVWFTFKKHKRLYCWAILITTWGIAGHAIAFIFKLFVPGHNVIGSTILGKISWVANTTGFSVVLYSRLHLVIRSPGLLRTVLVFIIADAFLFHTPVIVFSFAMDGPNPARWVPYMNVAERIQVIGFTLQELVISTIYTYSAAKFLRGGYSHQLRNILIFLVLAQVLIFSSDMVMVVTDYLDMFTLKASLHPFIYALKLKIEFVVLNQLRHLV</sequence>
<dbReference type="PANTHER" id="PTHR37013">
    <property type="entry name" value="INTEGRAL MEMBRANE PROTEIN (AFU_ORTHOLOGUE AFUA_1G05950)-RELATED"/>
    <property type="match status" value="1"/>
</dbReference>
<dbReference type="Pfam" id="PF24802">
    <property type="entry name" value="DUF7703"/>
    <property type="match status" value="1"/>
</dbReference>
<protein>
    <recommendedName>
        <fullName evidence="2">DUF7703 domain-containing protein</fullName>
    </recommendedName>
</protein>
<dbReference type="Proteomes" id="UP000800041">
    <property type="component" value="Unassembled WGS sequence"/>
</dbReference>
<gene>
    <name evidence="3" type="ORF">K402DRAFT_306200</name>
</gene>
<feature type="non-terminal residue" evidence="3">
    <location>
        <position position="239"/>
    </location>
</feature>
<organism evidence="3 4">
    <name type="scientific">Aulographum hederae CBS 113979</name>
    <dbReference type="NCBI Taxonomy" id="1176131"/>
    <lineage>
        <taxon>Eukaryota</taxon>
        <taxon>Fungi</taxon>
        <taxon>Dikarya</taxon>
        <taxon>Ascomycota</taxon>
        <taxon>Pezizomycotina</taxon>
        <taxon>Dothideomycetes</taxon>
        <taxon>Pleosporomycetidae</taxon>
        <taxon>Aulographales</taxon>
        <taxon>Aulographaceae</taxon>
    </lineage>
</organism>
<name>A0A6G1GL61_9PEZI</name>
<keyword evidence="4" id="KW-1185">Reference proteome</keyword>
<keyword evidence="1" id="KW-1133">Transmembrane helix</keyword>
<dbReference type="InterPro" id="IPR056120">
    <property type="entry name" value="DUF7703"/>
</dbReference>
<feature type="transmembrane region" description="Helical" evidence="1">
    <location>
        <begin position="39"/>
        <end position="63"/>
    </location>
</feature>
<keyword evidence="1" id="KW-0472">Membrane</keyword>
<reference evidence="3" key="1">
    <citation type="journal article" date="2020" name="Stud. Mycol.">
        <title>101 Dothideomycetes genomes: a test case for predicting lifestyles and emergence of pathogens.</title>
        <authorList>
            <person name="Haridas S."/>
            <person name="Albert R."/>
            <person name="Binder M."/>
            <person name="Bloem J."/>
            <person name="Labutti K."/>
            <person name="Salamov A."/>
            <person name="Andreopoulos B."/>
            <person name="Baker S."/>
            <person name="Barry K."/>
            <person name="Bills G."/>
            <person name="Bluhm B."/>
            <person name="Cannon C."/>
            <person name="Castanera R."/>
            <person name="Culley D."/>
            <person name="Daum C."/>
            <person name="Ezra D."/>
            <person name="Gonzalez J."/>
            <person name="Henrissat B."/>
            <person name="Kuo A."/>
            <person name="Liang C."/>
            <person name="Lipzen A."/>
            <person name="Lutzoni F."/>
            <person name="Magnuson J."/>
            <person name="Mondo S."/>
            <person name="Nolan M."/>
            <person name="Ohm R."/>
            <person name="Pangilinan J."/>
            <person name="Park H.-J."/>
            <person name="Ramirez L."/>
            <person name="Alfaro M."/>
            <person name="Sun H."/>
            <person name="Tritt A."/>
            <person name="Yoshinaga Y."/>
            <person name="Zwiers L.-H."/>
            <person name="Turgeon B."/>
            <person name="Goodwin S."/>
            <person name="Spatafora J."/>
            <person name="Crous P."/>
            <person name="Grigoriev I."/>
        </authorList>
    </citation>
    <scope>NUCLEOTIDE SEQUENCE</scope>
    <source>
        <strain evidence="3">CBS 113979</strain>
    </source>
</reference>
<feature type="transmembrane region" description="Helical" evidence="1">
    <location>
        <begin position="150"/>
        <end position="172"/>
    </location>
</feature>
<accession>A0A6G1GL61</accession>
<dbReference type="AlphaFoldDB" id="A0A6G1GL61"/>
<evidence type="ECO:0000313" key="3">
    <source>
        <dbReference type="EMBL" id="KAF1981554.1"/>
    </source>
</evidence>
<feature type="domain" description="DUF7703" evidence="2">
    <location>
        <begin position="12"/>
        <end position="236"/>
    </location>
</feature>
<dbReference type="EMBL" id="ML977197">
    <property type="protein sequence ID" value="KAF1981554.1"/>
    <property type="molecule type" value="Genomic_DNA"/>
</dbReference>